<dbReference type="RefSeq" id="WP_085363626.1">
    <property type="nucleotide sequence ID" value="NZ_JAUNKT010000018.1"/>
</dbReference>
<reference evidence="4 7" key="3">
    <citation type="submission" date="2018-06" db="EMBL/GenBank/DDBJ databases">
        <authorList>
            <consortium name="Pathogen Informatics"/>
            <person name="Doyle S."/>
        </authorList>
    </citation>
    <scope>NUCLEOTIDE SEQUENCE [LARGE SCALE GENOMIC DNA]</scope>
    <source>
        <strain evidence="4 7">NCTC12229</strain>
    </source>
</reference>
<reference evidence="3 6" key="2">
    <citation type="submission" date="2017-06" db="EMBL/GenBank/DDBJ databases">
        <authorList>
            <consortium name="Pathogen Informatics"/>
        </authorList>
    </citation>
    <scope>NUCLEOTIDE SEQUENCE [LARGE SCALE GENOMIC DNA]</scope>
    <source>
        <strain evidence="3 6">NCTC12230</strain>
    </source>
</reference>
<organism evidence="4 7">
    <name type="scientific">Neisseria zoodegmatis</name>
    <dbReference type="NCBI Taxonomy" id="326523"/>
    <lineage>
        <taxon>Bacteria</taxon>
        <taxon>Pseudomonadati</taxon>
        <taxon>Pseudomonadota</taxon>
        <taxon>Betaproteobacteria</taxon>
        <taxon>Neisseriales</taxon>
        <taxon>Neisseriaceae</taxon>
        <taxon>Neisseria</taxon>
    </lineage>
</organism>
<evidence type="ECO:0000313" key="4">
    <source>
        <dbReference type="EMBL" id="SUA35645.1"/>
    </source>
</evidence>
<evidence type="ECO:0000313" key="5">
    <source>
        <dbReference type="Proteomes" id="UP000193466"/>
    </source>
</evidence>
<evidence type="ECO:0000313" key="3">
    <source>
        <dbReference type="EMBL" id="SNU80329.1"/>
    </source>
</evidence>
<dbReference type="STRING" id="326523.BWD10_06625"/>
<dbReference type="EMBL" id="LT906434">
    <property type="protein sequence ID" value="SNU80329.1"/>
    <property type="molecule type" value="Genomic_DNA"/>
</dbReference>
<evidence type="ECO:0000313" key="2">
    <source>
        <dbReference type="EMBL" id="OSI10081.1"/>
    </source>
</evidence>
<dbReference type="EMBL" id="MTBM01000007">
    <property type="protein sequence ID" value="OSI10081.1"/>
    <property type="molecule type" value="Genomic_DNA"/>
</dbReference>
<accession>A0A1X3CRU5</accession>
<keyword evidence="5" id="KW-1185">Reference proteome</keyword>
<dbReference type="Pfam" id="PF12669">
    <property type="entry name" value="FeoB_associated"/>
    <property type="match status" value="1"/>
</dbReference>
<evidence type="ECO:0000313" key="6">
    <source>
        <dbReference type="Proteomes" id="UP000215033"/>
    </source>
</evidence>
<dbReference type="Proteomes" id="UP000215033">
    <property type="component" value="Chromosome 1"/>
</dbReference>
<dbReference type="AlphaFoldDB" id="A0A1X3CRU5"/>
<evidence type="ECO:0000256" key="1">
    <source>
        <dbReference type="SAM" id="Phobius"/>
    </source>
</evidence>
<sequence>MEQYIIVGAIVLLCTLYILRKFVFKPKNSGSACGGCDRCGGGKSGGCH</sequence>
<dbReference type="EMBL" id="UGRS01000001">
    <property type="protein sequence ID" value="SUA35645.1"/>
    <property type="molecule type" value="Genomic_DNA"/>
</dbReference>
<gene>
    <name evidence="2" type="ORF">BWD10_06625</name>
    <name evidence="4" type="ORF">NCTC12229_00048</name>
    <name evidence="3" type="ORF">SAMEA4504057_01845</name>
</gene>
<dbReference type="Proteomes" id="UP000254055">
    <property type="component" value="Unassembled WGS sequence"/>
</dbReference>
<proteinExistence type="predicted"/>
<reference evidence="2 5" key="1">
    <citation type="submission" date="2017-01" db="EMBL/GenBank/DDBJ databases">
        <authorList>
            <person name="Wolfgang W.J."/>
            <person name="Cole J."/>
            <person name="Wroblewski D."/>
            <person name="Mcginnis J."/>
            <person name="Musser K.A."/>
        </authorList>
    </citation>
    <scope>NUCLEOTIDE SEQUENCE [LARGE SCALE GENOMIC DNA]</scope>
    <source>
        <strain evidence="2 5">DSM 21643</strain>
    </source>
</reference>
<keyword evidence="1" id="KW-1133">Transmembrane helix</keyword>
<name>A0A1X3CRU5_9NEIS</name>
<dbReference type="KEGG" id="nzo:SAMEA4504057_1845"/>
<dbReference type="Proteomes" id="UP000193466">
    <property type="component" value="Unassembled WGS sequence"/>
</dbReference>
<protein>
    <submittedName>
        <fullName evidence="4">Virus attachment protein p12 family</fullName>
    </submittedName>
</protein>
<feature type="transmembrane region" description="Helical" evidence="1">
    <location>
        <begin position="6"/>
        <end position="23"/>
    </location>
</feature>
<keyword evidence="1" id="KW-0812">Transmembrane</keyword>
<keyword evidence="1" id="KW-0472">Membrane</keyword>
<evidence type="ECO:0000313" key="7">
    <source>
        <dbReference type="Proteomes" id="UP000254055"/>
    </source>
</evidence>